<protein>
    <recommendedName>
        <fullName evidence="4">Protein tas</fullName>
    </recommendedName>
</protein>
<feature type="domain" description="NADP-dependent oxidoreductase" evidence="5">
    <location>
        <begin position="15"/>
        <end position="337"/>
    </location>
</feature>
<evidence type="ECO:0000256" key="2">
    <source>
        <dbReference type="ARBA" id="ARBA00023002"/>
    </source>
</evidence>
<dbReference type="FunFam" id="3.20.20.100:FF:000005">
    <property type="entry name" value="NADP(H)-dependent aldo-keto reductase"/>
    <property type="match status" value="1"/>
</dbReference>
<accession>A0A0M4SYB7</accession>
<dbReference type="CDD" id="cd19094">
    <property type="entry name" value="AKR_Tas-like"/>
    <property type="match status" value="1"/>
</dbReference>
<evidence type="ECO:0000256" key="3">
    <source>
        <dbReference type="ARBA" id="ARBA00038157"/>
    </source>
</evidence>
<evidence type="ECO:0000256" key="1">
    <source>
        <dbReference type="ARBA" id="ARBA00022857"/>
    </source>
</evidence>
<organism evidence="6 7">
    <name type="scientific">Psychrobacter urativorans</name>
    <dbReference type="NCBI Taxonomy" id="45610"/>
    <lineage>
        <taxon>Bacteria</taxon>
        <taxon>Pseudomonadati</taxon>
        <taxon>Pseudomonadota</taxon>
        <taxon>Gammaproteobacteria</taxon>
        <taxon>Moraxellales</taxon>
        <taxon>Moraxellaceae</taxon>
        <taxon>Psychrobacter</taxon>
    </lineage>
</organism>
<dbReference type="Proteomes" id="UP000059847">
    <property type="component" value="Chromosome"/>
</dbReference>
<evidence type="ECO:0000313" key="6">
    <source>
        <dbReference type="EMBL" id="ALF60060.1"/>
    </source>
</evidence>
<keyword evidence="7" id="KW-1185">Reference proteome</keyword>
<evidence type="ECO:0000259" key="5">
    <source>
        <dbReference type="Pfam" id="PF00248"/>
    </source>
</evidence>
<dbReference type="AlphaFoldDB" id="A0A0M4SYB7"/>
<keyword evidence="2" id="KW-0560">Oxidoreductase</keyword>
<dbReference type="RefSeq" id="WP_062535052.1">
    <property type="nucleotide sequence ID" value="NZ_CP012678.1"/>
</dbReference>
<dbReference type="OrthoDB" id="9772407at2"/>
<reference evidence="6 7" key="1">
    <citation type="submission" date="2015-09" db="EMBL/GenBank/DDBJ databases">
        <title>Complete genome of Psychrobacter urativorans R10.10B.</title>
        <authorList>
            <person name="See-Too W.S."/>
            <person name="Chan K.G."/>
        </authorList>
    </citation>
    <scope>NUCLEOTIDE SEQUENCE [LARGE SCALE GENOMIC DNA]</scope>
    <source>
        <strain evidence="6 7">R10.10B</strain>
    </source>
</reference>
<dbReference type="KEGG" id="pur:AOC03_08425"/>
<keyword evidence="1" id="KW-0521">NADP</keyword>
<sequence>MHYQMLPQINEKVSKICLGTMTWGQQNTESDAHAQIDMALSEGVNFWDTAEMYPSPPDKDKQGNTERFIGSWFNKNNQRDKVVLASKISPMSFLRDGASRYNAAHISSAIDDNLQRLQTDYIDIYQLHWPERQANFFGQRGYDTDMATQPLEDLTPFLETIQALNDEIKRGRIRAYGLSNDTPWGIMRYLWEADKNNLIAPITIQNPYSLLNRLYEVGLAEISHRENVGLLAYSPLGFGVLSGKYLDGKRPAGARLTEYDRYERYINEQAQWATAQYANIAADAGLDMAQMALAFVNSRPFVTSNIIGATSLEQLKSNIDSINLTLSSEVLEAIEAVHTKQPNPSP</sequence>
<dbReference type="PANTHER" id="PTHR43364">
    <property type="entry name" value="NADH-SPECIFIC METHYLGLYOXAL REDUCTASE-RELATED"/>
    <property type="match status" value="1"/>
</dbReference>
<evidence type="ECO:0000313" key="7">
    <source>
        <dbReference type="Proteomes" id="UP000059847"/>
    </source>
</evidence>
<dbReference type="Gene3D" id="3.20.20.100">
    <property type="entry name" value="NADP-dependent oxidoreductase domain"/>
    <property type="match status" value="1"/>
</dbReference>
<name>A0A0M4SYB7_9GAMM</name>
<dbReference type="Pfam" id="PF00248">
    <property type="entry name" value="Aldo_ket_red"/>
    <property type="match status" value="1"/>
</dbReference>
<evidence type="ECO:0000256" key="4">
    <source>
        <dbReference type="ARBA" id="ARBA00070119"/>
    </source>
</evidence>
<dbReference type="InterPro" id="IPR036812">
    <property type="entry name" value="NAD(P)_OxRdtase_dom_sf"/>
</dbReference>
<dbReference type="EMBL" id="CP012678">
    <property type="protein sequence ID" value="ALF60060.1"/>
    <property type="molecule type" value="Genomic_DNA"/>
</dbReference>
<dbReference type="NCBIfam" id="NF007912">
    <property type="entry name" value="PRK10625.1"/>
    <property type="match status" value="1"/>
</dbReference>
<dbReference type="SUPFAM" id="SSF51430">
    <property type="entry name" value="NAD(P)-linked oxidoreductase"/>
    <property type="match status" value="1"/>
</dbReference>
<dbReference type="InterPro" id="IPR050523">
    <property type="entry name" value="AKR_Detox_Biosynth"/>
</dbReference>
<gene>
    <name evidence="6" type="ORF">AOC03_08425</name>
</gene>
<proteinExistence type="inferred from homology"/>
<dbReference type="PANTHER" id="PTHR43364:SF4">
    <property type="entry name" value="NAD(P)-LINKED OXIDOREDUCTASE SUPERFAMILY PROTEIN"/>
    <property type="match status" value="1"/>
</dbReference>
<dbReference type="InterPro" id="IPR023210">
    <property type="entry name" value="NADP_OxRdtase_dom"/>
</dbReference>
<dbReference type="GO" id="GO:0016491">
    <property type="term" value="F:oxidoreductase activity"/>
    <property type="evidence" value="ECO:0007669"/>
    <property type="project" value="UniProtKB-KW"/>
</dbReference>
<dbReference type="STRING" id="45610.AOC03_08425"/>
<comment type="similarity">
    <text evidence="3">Belongs to the aldo/keto reductase family. Aldo/keto reductase 2 subfamily.</text>
</comment>